<keyword evidence="1" id="KW-0472">Membrane</keyword>
<feature type="transmembrane region" description="Helical" evidence="1">
    <location>
        <begin position="206"/>
        <end position="229"/>
    </location>
</feature>
<reference evidence="2 3" key="1">
    <citation type="submission" date="2016-10" db="EMBL/GenBank/DDBJ databases">
        <authorList>
            <person name="de Groot N.N."/>
        </authorList>
    </citation>
    <scope>NUCLEOTIDE SEQUENCE [LARGE SCALE GENOMIC DNA]</scope>
    <source>
        <strain evidence="2 3">DSM 17813</strain>
    </source>
</reference>
<protein>
    <submittedName>
        <fullName evidence="2">Uncharacterized protein</fullName>
    </submittedName>
</protein>
<evidence type="ECO:0000313" key="3">
    <source>
        <dbReference type="Proteomes" id="UP000182146"/>
    </source>
</evidence>
<keyword evidence="1" id="KW-1133">Transmembrane helix</keyword>
<dbReference type="EMBL" id="FNGU01000003">
    <property type="protein sequence ID" value="SDL97213.1"/>
    <property type="molecule type" value="Genomic_DNA"/>
</dbReference>
<evidence type="ECO:0000313" key="2">
    <source>
        <dbReference type="EMBL" id="SDL97213.1"/>
    </source>
</evidence>
<feature type="transmembrane region" description="Helical" evidence="1">
    <location>
        <begin position="22"/>
        <end position="47"/>
    </location>
</feature>
<dbReference type="Proteomes" id="UP000182146">
    <property type="component" value="Unassembled WGS sequence"/>
</dbReference>
<evidence type="ECO:0000256" key="1">
    <source>
        <dbReference type="SAM" id="Phobius"/>
    </source>
</evidence>
<accession>A0A1G9PF76</accession>
<dbReference type="OrthoDB" id="5512413at2"/>
<keyword evidence="1" id="KW-0812">Transmembrane</keyword>
<gene>
    <name evidence="2" type="ORF">SAMN05660860_01573</name>
</gene>
<proteinExistence type="predicted"/>
<dbReference type="RefSeq" id="WP_052446266.1">
    <property type="nucleotide sequence ID" value="NZ_FNGU01000003.1"/>
</dbReference>
<dbReference type="STRING" id="392333.SAMN05660860_01573"/>
<organism evidence="2 3">
    <name type="scientific">Geoalkalibacter ferrihydriticus</name>
    <dbReference type="NCBI Taxonomy" id="392333"/>
    <lineage>
        <taxon>Bacteria</taxon>
        <taxon>Pseudomonadati</taxon>
        <taxon>Thermodesulfobacteriota</taxon>
        <taxon>Desulfuromonadia</taxon>
        <taxon>Desulfuromonadales</taxon>
        <taxon>Geoalkalibacteraceae</taxon>
        <taxon>Geoalkalibacter</taxon>
    </lineage>
</organism>
<name>A0A1G9PF76_9BACT</name>
<dbReference type="AlphaFoldDB" id="A0A1G9PF76"/>
<sequence>MTPDAQKPSPITLRDERINLRFLRFFVMSAALSYLFILTLSTFGTYLTFQNYIRTDAEGYAVRITQTLLEQDRATLTHYDPDGHPRIDLATTDFDDFDARLRPLLEALNVAKIKIYDADKRIVYSNDYAIIDRIDTENRALAEALTGKVRSNIGHKGEFWDLQEELRLDIDVVETYIPIDDGTDHIIGSYEIYLDVSHYRQDVRKLVLAVAGLLSAILGSIFLVIFTLLRKTSAIIQSKSAQIKVLSGLLPVCCVCKKIRNENNQWEAMEEYISARSESNFSHSYCPVCLARNYPEFDLNGD</sequence>